<organism evidence="7 8">
    <name type="scientific">Halocaridina rubra</name>
    <name type="common">Hawaiian red shrimp</name>
    <dbReference type="NCBI Taxonomy" id="373956"/>
    <lineage>
        <taxon>Eukaryota</taxon>
        <taxon>Metazoa</taxon>
        <taxon>Ecdysozoa</taxon>
        <taxon>Arthropoda</taxon>
        <taxon>Crustacea</taxon>
        <taxon>Multicrustacea</taxon>
        <taxon>Malacostraca</taxon>
        <taxon>Eumalacostraca</taxon>
        <taxon>Eucarida</taxon>
        <taxon>Decapoda</taxon>
        <taxon>Pleocyemata</taxon>
        <taxon>Caridea</taxon>
        <taxon>Atyoidea</taxon>
        <taxon>Atyidae</taxon>
        <taxon>Halocaridina</taxon>
    </lineage>
</organism>
<evidence type="ECO:0000313" key="7">
    <source>
        <dbReference type="EMBL" id="KAK7070590.1"/>
    </source>
</evidence>
<feature type="domain" description="FAD dependent oxidoreductase" evidence="3">
    <location>
        <begin position="69"/>
        <end position="430"/>
    </location>
</feature>
<comment type="similarity">
    <text evidence="1">Belongs to the GcvT family.</text>
</comment>
<dbReference type="AlphaFoldDB" id="A0AAN8WQX0"/>
<feature type="domain" description="Aminomethyltransferase C-terminal" evidence="5">
    <location>
        <begin position="810"/>
        <end position="897"/>
    </location>
</feature>
<name>A0AAN8WQX0_HALRR</name>
<dbReference type="EMBL" id="JAXCGZ010015298">
    <property type="protein sequence ID" value="KAK7070590.1"/>
    <property type="molecule type" value="Genomic_DNA"/>
</dbReference>
<gene>
    <name evidence="7" type="ORF">SK128_018438</name>
</gene>
<dbReference type="PANTHER" id="PTHR43757">
    <property type="entry name" value="AMINOMETHYLTRANSFERASE"/>
    <property type="match status" value="1"/>
</dbReference>
<dbReference type="Gene3D" id="3.50.50.60">
    <property type="entry name" value="FAD/NAD(P)-binding domain"/>
    <property type="match status" value="1"/>
</dbReference>
<dbReference type="Pfam" id="PF08669">
    <property type="entry name" value="GCV_T_C"/>
    <property type="match status" value="1"/>
</dbReference>
<dbReference type="FunFam" id="3.30.70.1400:FF:000003">
    <property type="entry name" value="Pyruvate dehydrogenase phosphatase regulatory subunit"/>
    <property type="match status" value="1"/>
</dbReference>
<evidence type="ECO:0000259" key="3">
    <source>
        <dbReference type="Pfam" id="PF01266"/>
    </source>
</evidence>
<dbReference type="InterPro" id="IPR036188">
    <property type="entry name" value="FAD/NAD-bd_sf"/>
</dbReference>
<reference evidence="7 8" key="1">
    <citation type="submission" date="2023-11" db="EMBL/GenBank/DDBJ databases">
        <title>Halocaridina rubra genome assembly.</title>
        <authorList>
            <person name="Smith C."/>
        </authorList>
    </citation>
    <scope>NUCLEOTIDE SEQUENCE [LARGE SCALE GENOMIC DNA]</scope>
    <source>
        <strain evidence="7">EP-1</strain>
        <tissue evidence="7">Whole</tissue>
    </source>
</reference>
<evidence type="ECO:0008006" key="9">
    <source>
        <dbReference type="Google" id="ProtNLM"/>
    </source>
</evidence>
<keyword evidence="8" id="KW-1185">Reference proteome</keyword>
<dbReference type="SUPFAM" id="SSF103025">
    <property type="entry name" value="Folate-binding domain"/>
    <property type="match status" value="1"/>
</dbReference>
<dbReference type="Gene3D" id="3.30.9.10">
    <property type="entry name" value="D-Amino Acid Oxidase, subunit A, domain 2"/>
    <property type="match status" value="1"/>
</dbReference>
<dbReference type="SUPFAM" id="SSF101790">
    <property type="entry name" value="Aminomethyltransferase beta-barrel domain"/>
    <property type="match status" value="1"/>
</dbReference>
<evidence type="ECO:0000256" key="1">
    <source>
        <dbReference type="ARBA" id="ARBA00008609"/>
    </source>
</evidence>
<sequence>MMRRVRLSSSKFLHLNIFHCSIDSRALYSTDILQGSWYSPHEYLYHDHEQGPHLSESIPLDESPPKKAKVVICGGGMVGTSVLYHLASMGWGGDAVMVDQGRIGGPSSWRGSGYLGGVKLSKPEMNILRSSKELVQNLSEAGYDTGWKQCGSLHVARTRDRLTLFRKMKAIAEARGTECYILKAKDISKKCEILDTSDLVGAFWVPQDGVCDPHKLGYTLLKLAREKGGQVVEDCPITRIIVHDSCAVAVETTKGIIECDYVVNTGGMWARKIGQMSEPHVKVPVHPAEHYFLYTFPIDGMDLSMPAVRDPDGNIYIREFNGGFLAGGFEKWAKSSFEHNNFPGSDRLHERERFEDWDHFNVLLREMLQRVPIMQSAVLGRLYNTSCAFSPDNRWILGLVPELTNYFVVAGLRSGGSNAAGGIGKMLVEWIVNGTPPMDAYDLDILRFLPAHNNRRFLLDRVREVPGLHYSIGYPFADFTTGRCLRMSPIFPKLKAAGAVFGQVMGYERPSYFDSLGLLASDDWSSVSAEKQSAPFRKAETNTWTKPHWFNLVGEEYIACRERVAILDYSSFAKFDIWSKGNEVVQALQYLCSNDVDIPVGGIIHTGMQNSLGGYENDCSLARIAPNHYMMISPSIQQTRCGTWLKRNLPSDGSVVMSDITSMYTAICLMGPLARSVLSELTDLDLSSKAFPFFSFKEIDVGLANGIRAMNLTHTGELGWVLYIPNEYALHVYNNLVSVGKKYKMLHAGYYAMRSLRIEKFYAFWGQDLDSTTTPLECGRGFRVKLHKNIDFIGREALERQKENGVKRLYVQLQLEDHNHEVDPWAWGGEPIYRDGHFVGVTTTTGYGYTLNHLVCLGFVRNVDDRGNMTSVTPEYVMSGNYEVDIAGVRYSASVSLRSPSLPTKFPEPQQDRYLATQI</sequence>
<dbReference type="Pfam" id="PF01266">
    <property type="entry name" value="DAO"/>
    <property type="match status" value="1"/>
</dbReference>
<evidence type="ECO:0000256" key="2">
    <source>
        <dbReference type="SAM" id="MobiDB-lite"/>
    </source>
</evidence>
<evidence type="ECO:0000259" key="5">
    <source>
        <dbReference type="Pfam" id="PF08669"/>
    </source>
</evidence>
<protein>
    <recommendedName>
        <fullName evidence="9">Pyruvate dehydrogenase phosphatase regulatory subunit, mitochondrial</fullName>
    </recommendedName>
</protein>
<dbReference type="Pfam" id="PF01571">
    <property type="entry name" value="GCV_T"/>
    <property type="match status" value="1"/>
</dbReference>
<evidence type="ECO:0000313" key="8">
    <source>
        <dbReference type="Proteomes" id="UP001381693"/>
    </source>
</evidence>
<feature type="domain" description="FAD dependent oxidoreductase central" evidence="6">
    <location>
        <begin position="433"/>
        <end position="488"/>
    </location>
</feature>
<dbReference type="Pfam" id="PF16350">
    <property type="entry name" value="FAO_M"/>
    <property type="match status" value="1"/>
</dbReference>
<feature type="region of interest" description="Disordered" evidence="2">
    <location>
        <begin position="900"/>
        <end position="919"/>
    </location>
</feature>
<dbReference type="InterPro" id="IPR028896">
    <property type="entry name" value="GcvT/YgfZ/DmdA"/>
</dbReference>
<evidence type="ECO:0000259" key="4">
    <source>
        <dbReference type="Pfam" id="PF01571"/>
    </source>
</evidence>
<dbReference type="InterPro" id="IPR013977">
    <property type="entry name" value="GcvT_C"/>
</dbReference>
<dbReference type="Gene3D" id="3.30.1360.120">
    <property type="entry name" value="Probable tRNA modification gtpase trme, domain 1"/>
    <property type="match status" value="1"/>
</dbReference>
<dbReference type="SUPFAM" id="SSF51905">
    <property type="entry name" value="FAD/NAD(P)-binding domain"/>
    <property type="match status" value="1"/>
</dbReference>
<dbReference type="GO" id="GO:0005739">
    <property type="term" value="C:mitochondrion"/>
    <property type="evidence" value="ECO:0007669"/>
    <property type="project" value="TreeGrafter"/>
</dbReference>
<dbReference type="InterPro" id="IPR027266">
    <property type="entry name" value="TrmE/GcvT-like"/>
</dbReference>
<dbReference type="FunFam" id="2.40.30.110:FF:000004">
    <property type="entry name" value="Pyruvate dehydrogenase phosphatase regulatory subunit, mitochondrial"/>
    <property type="match status" value="1"/>
</dbReference>
<accession>A0AAN8WQX0</accession>
<dbReference type="InterPro" id="IPR006076">
    <property type="entry name" value="FAD-dep_OxRdtase"/>
</dbReference>
<dbReference type="Proteomes" id="UP001381693">
    <property type="component" value="Unassembled WGS sequence"/>
</dbReference>
<dbReference type="InterPro" id="IPR006222">
    <property type="entry name" value="GCVT_N"/>
</dbReference>
<feature type="domain" description="GCVT N-terminal" evidence="4">
    <location>
        <begin position="493"/>
        <end position="788"/>
    </location>
</feature>
<dbReference type="SUPFAM" id="SSF54373">
    <property type="entry name" value="FAD-linked reductases, C-terminal domain"/>
    <property type="match status" value="1"/>
</dbReference>
<dbReference type="InterPro" id="IPR029043">
    <property type="entry name" value="GcvT/YgfZ_C"/>
</dbReference>
<proteinExistence type="inferred from homology"/>
<evidence type="ECO:0000259" key="6">
    <source>
        <dbReference type="Pfam" id="PF16350"/>
    </source>
</evidence>
<comment type="caution">
    <text evidence="7">The sequence shown here is derived from an EMBL/GenBank/DDBJ whole genome shotgun (WGS) entry which is preliminary data.</text>
</comment>
<dbReference type="Gene3D" id="3.30.70.1400">
    <property type="entry name" value="Aminomethyltransferase beta-barrel domains"/>
    <property type="match status" value="1"/>
</dbReference>
<dbReference type="Gene3D" id="2.40.30.110">
    <property type="entry name" value="Aminomethyltransferase beta-barrel domains"/>
    <property type="match status" value="1"/>
</dbReference>
<dbReference type="PANTHER" id="PTHR43757:SF15">
    <property type="entry name" value="PYRUVATE DEHYDROGENASE PHOSPHATASE REGULATORY SUBUNIT, MITOCHONDRIAL-LIKE"/>
    <property type="match status" value="1"/>
</dbReference>
<dbReference type="InterPro" id="IPR032503">
    <property type="entry name" value="FAO_M"/>
</dbReference>